<evidence type="ECO:0000313" key="3">
    <source>
        <dbReference type="Proteomes" id="UP000055035"/>
    </source>
</evidence>
<proteinExistence type="predicted"/>
<dbReference type="Proteomes" id="UP000055035">
    <property type="component" value="Unassembled WGS sequence"/>
</dbReference>
<name>A0A0W0VBY5_9GAMM</name>
<reference evidence="2 3" key="1">
    <citation type="submission" date="2015-11" db="EMBL/GenBank/DDBJ databases">
        <title>Genomic analysis of 38 Legionella species identifies large and diverse effector repertoires.</title>
        <authorList>
            <person name="Burstein D."/>
            <person name="Amaro F."/>
            <person name="Zusman T."/>
            <person name="Lifshitz Z."/>
            <person name="Cohen O."/>
            <person name="Gilbert J.A."/>
            <person name="Pupko T."/>
            <person name="Shuman H.A."/>
            <person name="Segal G."/>
        </authorList>
    </citation>
    <scope>NUCLEOTIDE SEQUENCE [LARGE SCALE GENOMIC DNA]</scope>
    <source>
        <strain evidence="2 3">BL-540</strain>
    </source>
</reference>
<dbReference type="InterPro" id="IPR029303">
    <property type="entry name" value="CapF_C"/>
</dbReference>
<dbReference type="RefSeq" id="WP_058471359.1">
    <property type="nucleotide sequence ID" value="NZ_CAAAIC010000011.1"/>
</dbReference>
<dbReference type="PATRIC" id="fig|456.5.peg.2052"/>
<dbReference type="Pfam" id="PF14667">
    <property type="entry name" value="Polysacc_synt_C"/>
    <property type="match status" value="1"/>
</dbReference>
<keyword evidence="3" id="KW-1185">Reference proteome</keyword>
<dbReference type="EMBL" id="LNYJ01000011">
    <property type="protein sequence ID" value="KTD17619.1"/>
    <property type="molecule type" value="Genomic_DNA"/>
</dbReference>
<accession>A0A0W0VBY5</accession>
<evidence type="ECO:0000313" key="2">
    <source>
        <dbReference type="EMBL" id="KTD17619.1"/>
    </source>
</evidence>
<gene>
    <name evidence="2" type="ORF">Ljor_1925</name>
</gene>
<sequence>MSDLVTIKQFNIIGQDERGLTAECFLSRKQDKFVYISRKAGTVSGNTYHQGKSEGTHPKIFVVLSGRIKFSYRKIGTAHVSSIEIAAPAQIEVLPYVTHKVEALEHCVILECNSLSDIKEDRIREEV</sequence>
<dbReference type="Gene3D" id="2.60.120.10">
    <property type="entry name" value="Jelly Rolls"/>
    <property type="match status" value="1"/>
</dbReference>
<dbReference type="InterPro" id="IPR014710">
    <property type="entry name" value="RmlC-like_jellyroll"/>
</dbReference>
<evidence type="ECO:0000259" key="1">
    <source>
        <dbReference type="Pfam" id="PF14667"/>
    </source>
</evidence>
<protein>
    <recommendedName>
        <fullName evidence="1">Capsular polysaccharide assembling protein CapF C-terminal domain-containing protein</fullName>
    </recommendedName>
</protein>
<feature type="domain" description="Capsular polysaccharide assembling protein CapF C-terminal" evidence="1">
    <location>
        <begin position="15"/>
        <end position="105"/>
    </location>
</feature>
<comment type="caution">
    <text evidence="2">The sequence shown here is derived from an EMBL/GenBank/DDBJ whole genome shotgun (WGS) entry which is preliminary data.</text>
</comment>
<dbReference type="AlphaFoldDB" id="A0A0W0VBY5"/>
<organism evidence="2 3">
    <name type="scientific">Legionella jordanis</name>
    <dbReference type="NCBI Taxonomy" id="456"/>
    <lineage>
        <taxon>Bacteria</taxon>
        <taxon>Pseudomonadati</taxon>
        <taxon>Pseudomonadota</taxon>
        <taxon>Gammaproteobacteria</taxon>
        <taxon>Legionellales</taxon>
        <taxon>Legionellaceae</taxon>
        <taxon>Legionella</taxon>
    </lineage>
</organism>
<dbReference type="OrthoDB" id="5652963at2"/>